<dbReference type="GO" id="GO:0004672">
    <property type="term" value="F:protein kinase activity"/>
    <property type="evidence" value="ECO:0007669"/>
    <property type="project" value="InterPro"/>
</dbReference>
<dbReference type="AlphaFoldDB" id="A0A4Y7SK97"/>
<organism evidence="2 3">
    <name type="scientific">Coprinellus micaceus</name>
    <name type="common">Glistening ink-cap mushroom</name>
    <name type="synonym">Coprinus micaceus</name>
    <dbReference type="NCBI Taxonomy" id="71717"/>
    <lineage>
        <taxon>Eukaryota</taxon>
        <taxon>Fungi</taxon>
        <taxon>Dikarya</taxon>
        <taxon>Basidiomycota</taxon>
        <taxon>Agaricomycotina</taxon>
        <taxon>Agaricomycetes</taxon>
        <taxon>Agaricomycetidae</taxon>
        <taxon>Agaricales</taxon>
        <taxon>Agaricineae</taxon>
        <taxon>Psathyrellaceae</taxon>
        <taxon>Coprinellus</taxon>
    </lineage>
</organism>
<feature type="domain" description="Fungal-type protein kinase" evidence="1">
    <location>
        <begin position="23"/>
        <end position="154"/>
    </location>
</feature>
<gene>
    <name evidence="2" type="ORF">FA13DRAFT_1695417</name>
</gene>
<dbReference type="InterPro" id="IPR040976">
    <property type="entry name" value="Pkinase_fungal"/>
</dbReference>
<proteinExistence type="predicted"/>
<accession>A0A4Y7SK97</accession>
<dbReference type="Gene3D" id="1.10.510.10">
    <property type="entry name" value="Transferase(Phosphotransferase) domain 1"/>
    <property type="match status" value="1"/>
</dbReference>
<dbReference type="PROSITE" id="PS00109">
    <property type="entry name" value="PROTEIN_KINASE_TYR"/>
    <property type="match status" value="1"/>
</dbReference>
<dbReference type="InterPro" id="IPR011009">
    <property type="entry name" value="Kinase-like_dom_sf"/>
</dbReference>
<dbReference type="Pfam" id="PF17667">
    <property type="entry name" value="Pkinase_fungal"/>
    <property type="match status" value="1"/>
</dbReference>
<dbReference type="SUPFAM" id="SSF56112">
    <property type="entry name" value="Protein kinase-like (PK-like)"/>
    <property type="match status" value="1"/>
</dbReference>
<name>A0A4Y7SK97_COPMI</name>
<dbReference type="PANTHER" id="PTHR38248">
    <property type="entry name" value="FUNK1 6"/>
    <property type="match status" value="1"/>
</dbReference>
<dbReference type="InterPro" id="IPR008266">
    <property type="entry name" value="Tyr_kinase_AS"/>
</dbReference>
<dbReference type="PANTHER" id="PTHR38248:SF2">
    <property type="entry name" value="FUNK1 11"/>
    <property type="match status" value="1"/>
</dbReference>
<dbReference type="Proteomes" id="UP000298030">
    <property type="component" value="Unassembled WGS sequence"/>
</dbReference>
<evidence type="ECO:0000313" key="2">
    <source>
        <dbReference type="EMBL" id="TEB22078.1"/>
    </source>
</evidence>
<reference evidence="2 3" key="1">
    <citation type="journal article" date="2019" name="Nat. Ecol. Evol.">
        <title>Megaphylogeny resolves global patterns of mushroom evolution.</title>
        <authorList>
            <person name="Varga T."/>
            <person name="Krizsan K."/>
            <person name="Foldi C."/>
            <person name="Dima B."/>
            <person name="Sanchez-Garcia M."/>
            <person name="Sanchez-Ramirez S."/>
            <person name="Szollosi G.J."/>
            <person name="Szarkandi J.G."/>
            <person name="Papp V."/>
            <person name="Albert L."/>
            <person name="Andreopoulos W."/>
            <person name="Angelini C."/>
            <person name="Antonin V."/>
            <person name="Barry K.W."/>
            <person name="Bougher N.L."/>
            <person name="Buchanan P."/>
            <person name="Buyck B."/>
            <person name="Bense V."/>
            <person name="Catcheside P."/>
            <person name="Chovatia M."/>
            <person name="Cooper J."/>
            <person name="Damon W."/>
            <person name="Desjardin D."/>
            <person name="Finy P."/>
            <person name="Geml J."/>
            <person name="Haridas S."/>
            <person name="Hughes K."/>
            <person name="Justo A."/>
            <person name="Karasinski D."/>
            <person name="Kautmanova I."/>
            <person name="Kiss B."/>
            <person name="Kocsube S."/>
            <person name="Kotiranta H."/>
            <person name="LaButti K.M."/>
            <person name="Lechner B.E."/>
            <person name="Liimatainen K."/>
            <person name="Lipzen A."/>
            <person name="Lukacs Z."/>
            <person name="Mihaltcheva S."/>
            <person name="Morgado L.N."/>
            <person name="Niskanen T."/>
            <person name="Noordeloos M.E."/>
            <person name="Ohm R.A."/>
            <person name="Ortiz-Santana B."/>
            <person name="Ovrebo C."/>
            <person name="Racz N."/>
            <person name="Riley R."/>
            <person name="Savchenko A."/>
            <person name="Shiryaev A."/>
            <person name="Soop K."/>
            <person name="Spirin V."/>
            <person name="Szebenyi C."/>
            <person name="Tomsovsky M."/>
            <person name="Tulloss R.E."/>
            <person name="Uehling J."/>
            <person name="Grigoriev I.V."/>
            <person name="Vagvolgyi C."/>
            <person name="Papp T."/>
            <person name="Martin F.M."/>
            <person name="Miettinen O."/>
            <person name="Hibbett D.S."/>
            <person name="Nagy L.G."/>
        </authorList>
    </citation>
    <scope>NUCLEOTIDE SEQUENCE [LARGE SCALE GENOMIC DNA]</scope>
    <source>
        <strain evidence="2 3">FP101781</strain>
    </source>
</reference>
<dbReference type="OrthoDB" id="5569250at2759"/>
<protein>
    <recommendedName>
        <fullName evidence="1">Fungal-type protein kinase domain-containing protein</fullName>
    </recommendedName>
</protein>
<evidence type="ECO:0000313" key="3">
    <source>
        <dbReference type="Proteomes" id="UP000298030"/>
    </source>
</evidence>
<keyword evidence="3" id="KW-1185">Reference proteome</keyword>
<dbReference type="EMBL" id="QPFP01000097">
    <property type="protein sequence ID" value="TEB22078.1"/>
    <property type="molecule type" value="Genomic_DNA"/>
</dbReference>
<dbReference type="STRING" id="71717.A0A4Y7SK97"/>
<evidence type="ECO:0000259" key="1">
    <source>
        <dbReference type="Pfam" id="PF17667"/>
    </source>
</evidence>
<sequence>MLAHQEICDQTSKFRPPGFDPDEFRNRFKLRLVLKRYGAPLWSFSSRLQLMYALRDALVGHCELFKRGIIHRDISMLNILLGNKGAPAGSRGILIDLDMAVYTEGCVSSVPADPDIGTRAYQSISVVRNWSITPCPPHDHMDELEYLFYVYCYILYMFEAPGVVKKERPALLDNWDADDLEKASDAKTICILTSAKTRDVAPYWGKPCTTLLREFHSVVRDARNKKEDIHATLRVDDEYKLNAYADFAQTLDVYFERTKAAFDEAIAALEQEDPMPKK</sequence>
<comment type="caution">
    <text evidence="2">The sequence shown here is derived from an EMBL/GenBank/DDBJ whole genome shotgun (WGS) entry which is preliminary data.</text>
</comment>